<reference evidence="3 4" key="1">
    <citation type="submission" date="2024-06" db="EMBL/GenBank/DDBJ databases">
        <title>Sorghum-associated microbial communities from plants grown in Nebraska, USA.</title>
        <authorList>
            <person name="Schachtman D."/>
        </authorList>
    </citation>
    <scope>NUCLEOTIDE SEQUENCE [LARGE SCALE GENOMIC DNA]</scope>
    <source>
        <strain evidence="3 4">2814</strain>
    </source>
</reference>
<evidence type="ECO:0000313" key="4">
    <source>
        <dbReference type="Proteomes" id="UP001549313"/>
    </source>
</evidence>
<dbReference type="InterPro" id="IPR036291">
    <property type="entry name" value="NAD(P)-bd_dom_sf"/>
</dbReference>
<dbReference type="SUPFAM" id="SSF51735">
    <property type="entry name" value="NAD(P)-binding Rossmann-fold domains"/>
    <property type="match status" value="1"/>
</dbReference>
<name>A0ABV2R933_9CAUL</name>
<dbReference type="Pfam" id="PF13460">
    <property type="entry name" value="NAD_binding_10"/>
    <property type="match status" value="1"/>
</dbReference>
<dbReference type="PANTHER" id="PTHR42748">
    <property type="entry name" value="NITROGEN METABOLITE REPRESSION PROTEIN NMRA FAMILY MEMBER"/>
    <property type="match status" value="1"/>
</dbReference>
<comment type="caution">
    <text evidence="3">The sequence shown here is derived from an EMBL/GenBank/DDBJ whole genome shotgun (WGS) entry which is preliminary data.</text>
</comment>
<gene>
    <name evidence="3" type="ORF">ABIE19_000407</name>
</gene>
<dbReference type="InterPro" id="IPR016040">
    <property type="entry name" value="NAD(P)-bd_dom"/>
</dbReference>
<dbReference type="EMBL" id="JBEPTF010000001">
    <property type="protein sequence ID" value="MET4682498.1"/>
    <property type="molecule type" value="Genomic_DNA"/>
</dbReference>
<evidence type="ECO:0000259" key="2">
    <source>
        <dbReference type="Pfam" id="PF13460"/>
    </source>
</evidence>
<accession>A0ABV2R933</accession>
<dbReference type="InterPro" id="IPR051164">
    <property type="entry name" value="NmrA-like_oxidored"/>
</dbReference>
<organism evidence="3 4">
    <name type="scientific">Brevundimonas faecalis</name>
    <dbReference type="NCBI Taxonomy" id="947378"/>
    <lineage>
        <taxon>Bacteria</taxon>
        <taxon>Pseudomonadati</taxon>
        <taxon>Pseudomonadota</taxon>
        <taxon>Alphaproteobacteria</taxon>
        <taxon>Caulobacterales</taxon>
        <taxon>Caulobacteraceae</taxon>
        <taxon>Brevundimonas</taxon>
    </lineage>
</organism>
<evidence type="ECO:0000313" key="3">
    <source>
        <dbReference type="EMBL" id="MET4682498.1"/>
    </source>
</evidence>
<proteinExistence type="predicted"/>
<dbReference type="Proteomes" id="UP001549313">
    <property type="component" value="Unassembled WGS sequence"/>
</dbReference>
<sequence>MVKPGAARETDMKIVVIGGTGLIGSKVVSGLKALGHEAIAASPNTGVNTITGEGLAAVLAGADAVIDVANSPSFEADAALDFFRTSGAHLLAAEQAAGVAHHVALSVVGTDRLQSSGYFRAKLAQEELIKASPVPWTILRSTQFFPFVAGIIQSGSVGDEIHLSSALVQPVAAEDVVDALIELVLAAPLNDTVEIAGPEAIRMNAFAQHYLSAQEDRRKIVAEPHGLYFGSPIDDRSLTPGPGARLGATTLSDWLRSAITAD</sequence>
<feature type="domain" description="NAD(P)-binding" evidence="2">
    <location>
        <begin position="18"/>
        <end position="144"/>
    </location>
</feature>
<keyword evidence="4" id="KW-1185">Reference proteome</keyword>
<dbReference type="Gene3D" id="3.40.50.720">
    <property type="entry name" value="NAD(P)-binding Rossmann-like Domain"/>
    <property type="match status" value="1"/>
</dbReference>
<dbReference type="PANTHER" id="PTHR42748:SF3">
    <property type="entry name" value="BLL4366 PROTEIN"/>
    <property type="match status" value="1"/>
</dbReference>
<keyword evidence="1" id="KW-0521">NADP</keyword>
<evidence type="ECO:0000256" key="1">
    <source>
        <dbReference type="ARBA" id="ARBA00022857"/>
    </source>
</evidence>
<protein>
    <submittedName>
        <fullName evidence="3">Uncharacterized protein YbjT (DUF2867 family)</fullName>
    </submittedName>
</protein>